<name>A0A317C8I6_9GAMM</name>
<dbReference type="GO" id="GO:0089715">
    <property type="term" value="F:tRNA (L-threonylcarbamoyladenosine(37)-C2) methyltransferase activity"/>
    <property type="evidence" value="ECO:0007669"/>
    <property type="project" value="TreeGrafter"/>
</dbReference>
<comment type="caution">
    <text evidence="4">The sequence shown here is derived from an EMBL/GenBank/DDBJ whole genome shotgun (WGS) entry which is preliminary data.</text>
</comment>
<dbReference type="AlphaFoldDB" id="A0A317C8I6"/>
<evidence type="ECO:0000313" key="5">
    <source>
        <dbReference type="Proteomes" id="UP000245506"/>
    </source>
</evidence>
<dbReference type="GO" id="GO:0032259">
    <property type="term" value="P:methylation"/>
    <property type="evidence" value="ECO:0007669"/>
    <property type="project" value="UniProtKB-KW"/>
</dbReference>
<reference evidence="4 5" key="1">
    <citation type="submission" date="2018-05" db="EMBL/GenBank/DDBJ databases">
        <title>Leucothrix arctica sp. nov., isolated from Arctic seawater.</title>
        <authorList>
            <person name="Choi A."/>
            <person name="Baek K."/>
        </authorList>
    </citation>
    <scope>NUCLEOTIDE SEQUENCE [LARGE SCALE GENOMIC DNA]</scope>
    <source>
        <strain evidence="4 5">IMCC9719</strain>
    </source>
</reference>
<keyword evidence="1" id="KW-0949">S-adenosyl-L-methionine</keyword>
<sequence length="239" mass="26692">MNNFTLSAIGYISSCFKEKFTIPRQPRLLPSTVAELVLEEPYSAPEIVRGLEGFSHIWIIFAFHAVPVGQWKPTVRPPRLGGNKRVGVFATRSTHRPNPVGLSVVDLLDIQIDGGKVKLILGGCDFLDGTPVLDIKPYLPYVDSIPEAQGGFAPDLPEKSLTVTFSESSEKQCTLASERFSKDVKVLISELLALDPRPAYRVGEFGERIYATHLYDFNLRWRYLEQGVVEVVDLDVKED</sequence>
<organism evidence="4 5">
    <name type="scientific">Leucothrix arctica</name>
    <dbReference type="NCBI Taxonomy" id="1481894"/>
    <lineage>
        <taxon>Bacteria</taxon>
        <taxon>Pseudomonadati</taxon>
        <taxon>Pseudomonadota</taxon>
        <taxon>Gammaproteobacteria</taxon>
        <taxon>Thiotrichales</taxon>
        <taxon>Thiotrichaceae</taxon>
        <taxon>Leucothrix</taxon>
    </lineage>
</organism>
<evidence type="ECO:0000256" key="1">
    <source>
        <dbReference type="ARBA" id="ARBA00022691"/>
    </source>
</evidence>
<keyword evidence="5" id="KW-1185">Reference proteome</keyword>
<dbReference type="InterPro" id="IPR036413">
    <property type="entry name" value="YaeB-like_sf"/>
</dbReference>
<dbReference type="SUPFAM" id="SSF118196">
    <property type="entry name" value="YaeB-like"/>
    <property type="match status" value="1"/>
</dbReference>
<dbReference type="InterPro" id="IPR023368">
    <property type="entry name" value="UPF0066_cons_site"/>
</dbReference>
<dbReference type="CDD" id="cd09281">
    <property type="entry name" value="UPF0066"/>
    <property type="match status" value="1"/>
</dbReference>
<proteinExistence type="inferred from homology"/>
<dbReference type="InterPro" id="IPR036414">
    <property type="entry name" value="YaeB_N_sf"/>
</dbReference>
<evidence type="ECO:0000313" key="4">
    <source>
        <dbReference type="EMBL" id="PWQ94639.1"/>
    </source>
</evidence>
<dbReference type="NCBIfam" id="TIGR00104">
    <property type="entry name" value="tRNA_TsaA"/>
    <property type="match status" value="1"/>
</dbReference>
<dbReference type="Gene3D" id="2.40.30.70">
    <property type="entry name" value="YaeB-like"/>
    <property type="match status" value="1"/>
</dbReference>
<keyword evidence="4" id="KW-0489">Methyltransferase</keyword>
<dbReference type="InterPro" id="IPR023370">
    <property type="entry name" value="TrmO-like_N"/>
</dbReference>
<dbReference type="PROSITE" id="PS51668">
    <property type="entry name" value="TSAA_2"/>
    <property type="match status" value="1"/>
</dbReference>
<dbReference type="PANTHER" id="PTHR12818">
    <property type="entry name" value="TRNA (ADENINE(37)-N6)-METHYLTRANSFERASE"/>
    <property type="match status" value="1"/>
</dbReference>
<accession>A0A317C8I6</accession>
<dbReference type="RefSeq" id="WP_109824288.1">
    <property type="nucleotide sequence ID" value="NZ_QGKL01000039.1"/>
</dbReference>
<dbReference type="PANTHER" id="PTHR12818:SF0">
    <property type="entry name" value="TRNA (ADENINE(37)-N6)-METHYLTRANSFERASE"/>
    <property type="match status" value="1"/>
</dbReference>
<dbReference type="InterPro" id="IPR040372">
    <property type="entry name" value="YaeB-like"/>
</dbReference>
<dbReference type="InterPro" id="IPR041369">
    <property type="entry name" value="TrmO_C"/>
</dbReference>
<gene>
    <name evidence="4" type="primary">tsaA</name>
    <name evidence="4" type="ORF">DKT75_15200</name>
</gene>
<dbReference type="OrthoDB" id="9804309at2"/>
<keyword evidence="4" id="KW-0808">Transferase</keyword>
<dbReference type="PROSITE" id="PS01318">
    <property type="entry name" value="TSAA_1"/>
    <property type="match status" value="1"/>
</dbReference>
<comment type="similarity">
    <text evidence="2">Belongs to the tRNA methyltransferase O family.</text>
</comment>
<dbReference type="Pfam" id="PF01980">
    <property type="entry name" value="TrmO_N"/>
    <property type="match status" value="1"/>
</dbReference>
<evidence type="ECO:0000259" key="3">
    <source>
        <dbReference type="PROSITE" id="PS51668"/>
    </source>
</evidence>
<dbReference type="Gene3D" id="3.30.2310.10">
    <property type="entry name" value="YaeB-like"/>
    <property type="match status" value="1"/>
</dbReference>
<dbReference type="Proteomes" id="UP000245506">
    <property type="component" value="Unassembled WGS sequence"/>
</dbReference>
<evidence type="ECO:0000256" key="2">
    <source>
        <dbReference type="ARBA" id="ARBA00033753"/>
    </source>
</evidence>
<feature type="domain" description="TsaA-like" evidence="3">
    <location>
        <begin position="6"/>
        <end position="147"/>
    </location>
</feature>
<dbReference type="Pfam" id="PF18389">
    <property type="entry name" value="TrmO_C"/>
    <property type="match status" value="1"/>
</dbReference>
<dbReference type="EMBL" id="QGKL01000039">
    <property type="protein sequence ID" value="PWQ94639.1"/>
    <property type="molecule type" value="Genomic_DNA"/>
</dbReference>
<protein>
    <submittedName>
        <fullName evidence="4">tRNA (N6-threonylcarbamoyladenosine(37)-N6)-methyltransferase TrmO</fullName>
    </submittedName>
</protein>